<evidence type="ECO:0000256" key="7">
    <source>
        <dbReference type="SAM" id="MobiDB-lite"/>
    </source>
</evidence>
<evidence type="ECO:0000256" key="2">
    <source>
        <dbReference type="ARBA" id="ARBA00022448"/>
    </source>
</evidence>
<dbReference type="GO" id="GO:0005886">
    <property type="term" value="C:plasma membrane"/>
    <property type="evidence" value="ECO:0007669"/>
    <property type="project" value="UniProtKB-SubCell"/>
</dbReference>
<feature type="region of interest" description="Disordered" evidence="7">
    <location>
        <begin position="1"/>
        <end position="36"/>
    </location>
</feature>
<keyword evidence="10" id="KW-1185">Reference proteome</keyword>
<evidence type="ECO:0000256" key="1">
    <source>
        <dbReference type="ARBA" id="ARBA00004651"/>
    </source>
</evidence>
<evidence type="ECO:0000256" key="3">
    <source>
        <dbReference type="ARBA" id="ARBA00022475"/>
    </source>
</evidence>
<reference evidence="9 10" key="1">
    <citation type="journal article" date="2004" name="Syst. Appl. Microbiol.">
        <title>Cryptoendolithic actinomycetes from antarctic sandstone rock samples: Micromonospora endolithica sp. nov. and two isolates related to Micromonospora coerulea Jensen 1932.</title>
        <authorList>
            <person name="Hirsch P."/>
            <person name="Mevs U."/>
            <person name="Kroppenstedt R.M."/>
            <person name="Schumann P."/>
            <person name="Stackebrandt E."/>
        </authorList>
    </citation>
    <scope>NUCLEOTIDE SEQUENCE [LARGE SCALE GENOMIC DNA]</scope>
    <source>
        <strain evidence="9 10">JCM 12677</strain>
    </source>
</reference>
<dbReference type="Proteomes" id="UP000281726">
    <property type="component" value="Unassembled WGS sequence"/>
</dbReference>
<keyword evidence="3" id="KW-1003">Cell membrane</keyword>
<proteinExistence type="predicted"/>
<gene>
    <name evidence="9" type="ORF">D7223_12620</name>
</gene>
<keyword evidence="2" id="KW-0813">Transport</keyword>
<organism evidence="9 10">
    <name type="scientific">Micromonospora endolithica</name>
    <dbReference type="NCBI Taxonomy" id="230091"/>
    <lineage>
        <taxon>Bacteria</taxon>
        <taxon>Bacillati</taxon>
        <taxon>Actinomycetota</taxon>
        <taxon>Actinomycetes</taxon>
        <taxon>Micromonosporales</taxon>
        <taxon>Micromonosporaceae</taxon>
        <taxon>Micromonospora</taxon>
    </lineage>
</organism>
<dbReference type="InterPro" id="IPR010290">
    <property type="entry name" value="TM_effector"/>
</dbReference>
<feature type="transmembrane region" description="Helical" evidence="8">
    <location>
        <begin position="68"/>
        <end position="90"/>
    </location>
</feature>
<comment type="subcellular location">
    <subcellularLocation>
        <location evidence="1">Cell membrane</location>
        <topology evidence="1">Multi-pass membrane protein</topology>
    </subcellularLocation>
</comment>
<feature type="transmembrane region" description="Helical" evidence="8">
    <location>
        <begin position="312"/>
        <end position="331"/>
    </location>
</feature>
<sequence length="457" mass="47207">MLLPPRRRGRCADGSSRRRPGDGPAPRTDQHRRPAPCGARLKQAVTRHVATAGVEGHRLFHRDFSLWYLARSVSVAGTAASAVALPLLVYRTSGSPALTAAVVGLEALPYLLFGLFAGAAADRLRRKRMMIVADVCCALLLATVPVAALFDALAPWYLLIVAFGVGCGFCWFDAAAWGAFVRIVGKPGVTRANSLIWSTEIALEIAAPAAAGLLAAIADPTLVLAVDAATYLVSAVLLAQIRTGLDPGPTVARRLRAEIAEGVHHLWRTPVLRTLTAAGFGLNVAAGGVLGLLVVHADQALGVGPEDQRLGLLYAAAAAGSLVAAVVLPAASRRAGQGVVSITGLIIFVAALVGLAGTSVFALALAGWAMWAVARLTVNANGITVRQLLTPDALQGRVNTTGRMVAWGGTPFGALIGGLAADTYGVRVAYLVLAVPVVLSLALVTASPVRGLRIAVN</sequence>
<dbReference type="PANTHER" id="PTHR23513:SF6">
    <property type="entry name" value="MAJOR FACILITATOR SUPERFAMILY ASSOCIATED DOMAIN-CONTAINING PROTEIN"/>
    <property type="match status" value="1"/>
</dbReference>
<name>A0A3A9ZIH7_9ACTN</name>
<dbReference type="CDD" id="cd06173">
    <property type="entry name" value="MFS_MefA_like"/>
    <property type="match status" value="1"/>
</dbReference>
<feature type="transmembrane region" description="Helical" evidence="8">
    <location>
        <begin position="201"/>
        <end position="218"/>
    </location>
</feature>
<evidence type="ECO:0000256" key="6">
    <source>
        <dbReference type="ARBA" id="ARBA00023136"/>
    </source>
</evidence>
<dbReference type="EMBL" id="RBAK01000004">
    <property type="protein sequence ID" value="RKN47604.1"/>
    <property type="molecule type" value="Genomic_DNA"/>
</dbReference>
<feature type="transmembrane region" description="Helical" evidence="8">
    <location>
        <begin position="96"/>
        <end position="119"/>
    </location>
</feature>
<keyword evidence="4 8" id="KW-0812">Transmembrane</keyword>
<protein>
    <submittedName>
        <fullName evidence="9">MFS transporter</fullName>
    </submittedName>
</protein>
<feature type="transmembrane region" description="Helical" evidence="8">
    <location>
        <begin position="156"/>
        <end position="180"/>
    </location>
</feature>
<evidence type="ECO:0000256" key="8">
    <source>
        <dbReference type="SAM" id="Phobius"/>
    </source>
</evidence>
<dbReference type="PANTHER" id="PTHR23513">
    <property type="entry name" value="INTEGRAL MEMBRANE EFFLUX PROTEIN-RELATED"/>
    <property type="match status" value="1"/>
</dbReference>
<accession>A0A3A9ZIH7</accession>
<dbReference type="InterPro" id="IPR036259">
    <property type="entry name" value="MFS_trans_sf"/>
</dbReference>
<keyword evidence="5 8" id="KW-1133">Transmembrane helix</keyword>
<keyword evidence="6 8" id="KW-0472">Membrane</keyword>
<evidence type="ECO:0000256" key="5">
    <source>
        <dbReference type="ARBA" id="ARBA00022989"/>
    </source>
</evidence>
<dbReference type="Pfam" id="PF05977">
    <property type="entry name" value="MFS_3"/>
    <property type="match status" value="1"/>
</dbReference>
<dbReference type="SUPFAM" id="SSF103473">
    <property type="entry name" value="MFS general substrate transporter"/>
    <property type="match status" value="1"/>
</dbReference>
<feature type="transmembrane region" description="Helical" evidence="8">
    <location>
        <begin position="131"/>
        <end position="150"/>
    </location>
</feature>
<evidence type="ECO:0000256" key="4">
    <source>
        <dbReference type="ARBA" id="ARBA00022692"/>
    </source>
</evidence>
<comment type="caution">
    <text evidence="9">The sequence shown here is derived from an EMBL/GenBank/DDBJ whole genome shotgun (WGS) entry which is preliminary data.</text>
</comment>
<feature type="transmembrane region" description="Helical" evidence="8">
    <location>
        <begin position="343"/>
        <end position="371"/>
    </location>
</feature>
<dbReference type="AlphaFoldDB" id="A0A3A9ZIH7"/>
<evidence type="ECO:0000313" key="10">
    <source>
        <dbReference type="Proteomes" id="UP000281726"/>
    </source>
</evidence>
<dbReference type="Gene3D" id="1.20.1250.20">
    <property type="entry name" value="MFS general substrate transporter like domains"/>
    <property type="match status" value="1"/>
</dbReference>
<feature type="transmembrane region" description="Helical" evidence="8">
    <location>
        <begin position="428"/>
        <end position="449"/>
    </location>
</feature>
<feature type="transmembrane region" description="Helical" evidence="8">
    <location>
        <begin position="275"/>
        <end position="297"/>
    </location>
</feature>
<dbReference type="OrthoDB" id="145388at2"/>
<evidence type="ECO:0000313" key="9">
    <source>
        <dbReference type="EMBL" id="RKN47604.1"/>
    </source>
</evidence>